<dbReference type="PANTHER" id="PTHR40463">
    <property type="entry name" value="PH-RESPONSE REGULATOR PROTEIN PALC"/>
    <property type="match status" value="1"/>
</dbReference>
<comment type="similarity">
    <text evidence="1">Belongs to the palC family.</text>
</comment>
<evidence type="ECO:0000313" key="4">
    <source>
        <dbReference type="EMBL" id="SAM00186.1"/>
    </source>
</evidence>
<evidence type="ECO:0000256" key="2">
    <source>
        <dbReference type="ARBA" id="ARBA00022193"/>
    </source>
</evidence>
<evidence type="ECO:0000313" key="5">
    <source>
        <dbReference type="Proteomes" id="UP000078561"/>
    </source>
</evidence>
<dbReference type="SMART" id="SM01041">
    <property type="entry name" value="BRO1"/>
    <property type="match status" value="1"/>
</dbReference>
<gene>
    <name evidence="4" type="primary">ABSGL_05863.1 scaffold 7570</name>
</gene>
<keyword evidence="5" id="KW-1185">Reference proteome</keyword>
<dbReference type="GO" id="GO:0005886">
    <property type="term" value="C:plasma membrane"/>
    <property type="evidence" value="ECO:0007669"/>
    <property type="project" value="TreeGrafter"/>
</dbReference>
<dbReference type="AlphaFoldDB" id="A0A168NB48"/>
<dbReference type="Gene3D" id="1.25.40.280">
    <property type="entry name" value="alix/aip1 like domains"/>
    <property type="match status" value="1"/>
</dbReference>
<reference evidence="4" key="1">
    <citation type="submission" date="2016-04" db="EMBL/GenBank/DDBJ databases">
        <authorList>
            <person name="Evans L.H."/>
            <person name="Alamgir A."/>
            <person name="Owens N."/>
            <person name="Weber N.D."/>
            <person name="Virtaneva K."/>
            <person name="Barbian K."/>
            <person name="Babar A."/>
            <person name="Rosenke K."/>
        </authorList>
    </citation>
    <scope>NUCLEOTIDE SEQUENCE [LARGE SCALE GENOMIC DNA]</scope>
    <source>
        <strain evidence="4">CBS 101.48</strain>
    </source>
</reference>
<dbReference type="OrthoDB" id="10266451at2759"/>
<dbReference type="PANTHER" id="PTHR40463:SF1">
    <property type="entry name" value="PH-RESPONSE REGULATOR PROTEIN PALC"/>
    <property type="match status" value="1"/>
</dbReference>
<organism evidence="4">
    <name type="scientific">Absidia glauca</name>
    <name type="common">Pin mould</name>
    <dbReference type="NCBI Taxonomy" id="4829"/>
    <lineage>
        <taxon>Eukaryota</taxon>
        <taxon>Fungi</taxon>
        <taxon>Fungi incertae sedis</taxon>
        <taxon>Mucoromycota</taxon>
        <taxon>Mucoromycotina</taxon>
        <taxon>Mucoromycetes</taxon>
        <taxon>Mucorales</taxon>
        <taxon>Cunninghamellaceae</taxon>
        <taxon>Absidia</taxon>
    </lineage>
</organism>
<accession>A0A168NB48</accession>
<dbReference type="STRING" id="4829.A0A168NB48"/>
<evidence type="ECO:0000256" key="1">
    <source>
        <dbReference type="ARBA" id="ARBA00010997"/>
    </source>
</evidence>
<dbReference type="Proteomes" id="UP000078561">
    <property type="component" value="Unassembled WGS sequence"/>
</dbReference>
<evidence type="ECO:0000259" key="3">
    <source>
        <dbReference type="PROSITE" id="PS51180"/>
    </source>
</evidence>
<dbReference type="OMA" id="PNDKEWM"/>
<dbReference type="PROSITE" id="PS51180">
    <property type="entry name" value="BRO1"/>
    <property type="match status" value="1"/>
</dbReference>
<feature type="domain" description="BRO1" evidence="3">
    <location>
        <begin position="1"/>
        <end position="395"/>
    </location>
</feature>
<dbReference type="InterPro" id="IPR037505">
    <property type="entry name" value="pH-resp_palC"/>
</dbReference>
<protein>
    <recommendedName>
        <fullName evidence="2">pH-response regulator protein palC</fullName>
    </recommendedName>
</protein>
<dbReference type="InterPro" id="IPR004328">
    <property type="entry name" value="BRO1_dom"/>
</dbReference>
<dbReference type="EMBL" id="LT553165">
    <property type="protein sequence ID" value="SAM00186.1"/>
    <property type="molecule type" value="Genomic_DNA"/>
</dbReference>
<name>A0A168NB48_ABSGL</name>
<dbReference type="GO" id="GO:0071467">
    <property type="term" value="P:cellular response to pH"/>
    <property type="evidence" value="ECO:0007669"/>
    <property type="project" value="InterPro"/>
</dbReference>
<sequence length="396" mass="43787">MSYNYSLPTTGAVSFADYFETTGGHSSSISDATAQRGRLRTVLKGHKKESQESRDLAGIVNAIDDYLPYLLSIINCLETKELVLRKSLETSWRSTLSDHIIHTGSNAPRIVGTDFHYELVFVLFTYAYCISLQGSEYLLAIPTHDAPDRVYNKAADAFNTAASVFLFVADQVIPKWTAPSDQRPVETIREVAVALSKMTLADAQSVAISKALFHGKLSKSLAAKLYIGVAGQYEMAYGLISARKSGQEVSSELKKYLSDGTLFYKAMAKKYLALDANDNQKMGVAVGFLRDCKADLRSVQHSSLSKPHIRKSTTVAARALKEEALVNELLQRFTMINDTAAYEEVPSRQDLQRMIPSGRSALELKQYTPPAAIFGQIKNYGGDQEQAAYARSGRYW</sequence>
<dbReference type="InterPro" id="IPR038499">
    <property type="entry name" value="BRO1_sf"/>
</dbReference>
<dbReference type="InParanoid" id="A0A168NB48"/>
<dbReference type="Pfam" id="PF03097">
    <property type="entry name" value="BRO1"/>
    <property type="match status" value="1"/>
</dbReference>
<proteinExistence type="inferred from homology"/>